<dbReference type="InterPro" id="IPR031426">
    <property type="entry name" value="DUF4667"/>
</dbReference>
<evidence type="ECO:0000313" key="2">
    <source>
        <dbReference type="EMBL" id="CAG98066.1"/>
    </source>
</evidence>
<protein>
    <submittedName>
        <fullName evidence="2">KLLA0F06138p</fullName>
    </submittedName>
</protein>
<dbReference type="HOGENOM" id="CLU_077200_0_0_1"/>
<reference evidence="2 3" key="1">
    <citation type="journal article" date="2004" name="Nature">
        <title>Genome evolution in yeasts.</title>
        <authorList>
            <consortium name="Genolevures"/>
            <person name="Dujon B."/>
            <person name="Sherman D."/>
            <person name="Fischer G."/>
            <person name="Durrens P."/>
            <person name="Casaregola S."/>
            <person name="Lafontaine I."/>
            <person name="de Montigny J."/>
            <person name="Marck C."/>
            <person name="Neuveglise C."/>
            <person name="Talla E."/>
            <person name="Goffard N."/>
            <person name="Frangeul L."/>
            <person name="Aigle M."/>
            <person name="Anthouard V."/>
            <person name="Babour A."/>
            <person name="Barbe V."/>
            <person name="Barnay S."/>
            <person name="Blanchin S."/>
            <person name="Beckerich J.M."/>
            <person name="Beyne E."/>
            <person name="Bleykasten C."/>
            <person name="Boisrame A."/>
            <person name="Boyer J."/>
            <person name="Cattolico L."/>
            <person name="Confanioleri F."/>
            <person name="de Daruvar A."/>
            <person name="Despons L."/>
            <person name="Fabre E."/>
            <person name="Fairhead C."/>
            <person name="Ferry-Dumazet H."/>
            <person name="Groppi A."/>
            <person name="Hantraye F."/>
            <person name="Hennequin C."/>
            <person name="Jauniaux N."/>
            <person name="Joyet P."/>
            <person name="Kachouri R."/>
            <person name="Kerrest A."/>
            <person name="Koszul R."/>
            <person name="Lemaire M."/>
            <person name="Lesur I."/>
            <person name="Ma L."/>
            <person name="Muller H."/>
            <person name="Nicaud J.M."/>
            <person name="Nikolski M."/>
            <person name="Oztas S."/>
            <person name="Ozier-Kalogeropoulos O."/>
            <person name="Pellenz S."/>
            <person name="Potier S."/>
            <person name="Richard G.F."/>
            <person name="Straub M.L."/>
            <person name="Suleau A."/>
            <person name="Swennene D."/>
            <person name="Tekaia F."/>
            <person name="Wesolowski-Louvel M."/>
            <person name="Westhof E."/>
            <person name="Wirth B."/>
            <person name="Zeniou-Meyer M."/>
            <person name="Zivanovic I."/>
            <person name="Bolotin-Fukuhara M."/>
            <person name="Thierry A."/>
            <person name="Bouchier C."/>
            <person name="Caudron B."/>
            <person name="Scarpelli C."/>
            <person name="Gaillardin C."/>
            <person name="Weissenbach J."/>
            <person name="Wincker P."/>
            <person name="Souciet J.L."/>
        </authorList>
    </citation>
    <scope>NUCLEOTIDE SEQUENCE [LARGE SCALE GENOMIC DNA]</scope>
    <source>
        <strain evidence="3">ATCC 8585 / CBS 2359 / DSM 70799 / NBRC 1267 / NRRL Y-1140 / WM37</strain>
    </source>
</reference>
<feature type="compositionally biased region" description="Low complexity" evidence="1">
    <location>
        <begin position="219"/>
        <end position="243"/>
    </location>
</feature>
<organism evidence="2 3">
    <name type="scientific">Kluyveromyces lactis (strain ATCC 8585 / CBS 2359 / DSM 70799 / NBRC 1267 / NRRL Y-1140 / WM37)</name>
    <name type="common">Yeast</name>
    <name type="synonym">Candida sphaerica</name>
    <dbReference type="NCBI Taxonomy" id="284590"/>
    <lineage>
        <taxon>Eukaryota</taxon>
        <taxon>Fungi</taxon>
        <taxon>Dikarya</taxon>
        <taxon>Ascomycota</taxon>
        <taxon>Saccharomycotina</taxon>
        <taxon>Saccharomycetes</taxon>
        <taxon>Saccharomycetales</taxon>
        <taxon>Saccharomycetaceae</taxon>
        <taxon>Kluyveromyces</taxon>
    </lineage>
</organism>
<evidence type="ECO:0000256" key="1">
    <source>
        <dbReference type="SAM" id="MobiDB-lite"/>
    </source>
</evidence>
<name>Q6CL31_KLULA</name>
<accession>Q6CL31</accession>
<dbReference type="Proteomes" id="UP000000598">
    <property type="component" value="Chromosome F"/>
</dbReference>
<dbReference type="InParanoid" id="Q6CL31"/>
<evidence type="ECO:0000313" key="3">
    <source>
        <dbReference type="Proteomes" id="UP000000598"/>
    </source>
</evidence>
<dbReference type="GeneID" id="2895021"/>
<feature type="compositionally biased region" description="Polar residues" evidence="1">
    <location>
        <begin position="193"/>
        <end position="209"/>
    </location>
</feature>
<dbReference type="PaxDb" id="284590-Q6CL31"/>
<feature type="region of interest" description="Disordered" evidence="1">
    <location>
        <begin position="193"/>
        <end position="257"/>
    </location>
</feature>
<gene>
    <name evidence="2" type="ORF">KLLA0_F06138g</name>
</gene>
<dbReference type="KEGG" id="kla:KLLA0_F06138g"/>
<dbReference type="Pfam" id="PF15700">
    <property type="entry name" value="DUF4667"/>
    <property type="match status" value="1"/>
</dbReference>
<dbReference type="RefSeq" id="XP_455358.1">
    <property type="nucleotide sequence ID" value="XM_455358.1"/>
</dbReference>
<keyword evidence="3" id="KW-1185">Reference proteome</keyword>
<proteinExistence type="predicted"/>
<feature type="compositionally biased region" description="Polar residues" evidence="1">
    <location>
        <begin position="123"/>
        <end position="142"/>
    </location>
</feature>
<dbReference type="FunCoup" id="Q6CL31">
    <property type="interactions" value="34"/>
</dbReference>
<dbReference type="EMBL" id="CR382126">
    <property type="protein sequence ID" value="CAG98066.1"/>
    <property type="molecule type" value="Genomic_DNA"/>
</dbReference>
<sequence>MDQHRTNRPITAQLEVHYSKNGKPGDSKIVGTLLRVQQHPDGVDDFEPLNACAFGEESQNPSLQTEISKNMKVCDLYQCVHSRHYHHHDDWFVHVPACARRFSESNLTRLPGHYLELREQQQGHHQNSIQRPASESTLSSPSLKCRSRRTASCSSAGLGFGSEVLPTLMESETSEFTPENPFRKHYSMENSVDNTSYSENTGSLTLADNQDNDDKQKTSNEYYDYNYDYDYNDEYNSNSPSESRSITEKQPVSPRNSMHACKIDFPTKCTEDDSSQCSLDLSSPCTNHHHRRNSLAVKFQKPRYRSV</sequence>
<dbReference type="AlphaFoldDB" id="Q6CL31"/>
<feature type="region of interest" description="Disordered" evidence="1">
    <location>
        <begin position="120"/>
        <end position="143"/>
    </location>
</feature>